<name>X1IN96_9ZZZZ</name>
<gene>
    <name evidence="1" type="ORF">S03H2_68403</name>
</gene>
<dbReference type="EMBL" id="BARU01044967">
    <property type="protein sequence ID" value="GAH83192.1"/>
    <property type="molecule type" value="Genomic_DNA"/>
</dbReference>
<evidence type="ECO:0000313" key="1">
    <source>
        <dbReference type="EMBL" id="GAH83192.1"/>
    </source>
</evidence>
<organism evidence="1">
    <name type="scientific">marine sediment metagenome</name>
    <dbReference type="NCBI Taxonomy" id="412755"/>
    <lineage>
        <taxon>unclassified sequences</taxon>
        <taxon>metagenomes</taxon>
        <taxon>ecological metagenomes</taxon>
    </lineage>
</organism>
<sequence length="38" mass="4206">YLNGRSLANSSTVRLLTYERFETLAMIILAVVATSTVM</sequence>
<dbReference type="AlphaFoldDB" id="X1IN96"/>
<accession>X1IN96</accession>
<feature type="non-terminal residue" evidence="1">
    <location>
        <position position="1"/>
    </location>
</feature>
<protein>
    <submittedName>
        <fullName evidence="1">Uncharacterized protein</fullName>
    </submittedName>
</protein>
<reference evidence="1" key="1">
    <citation type="journal article" date="2014" name="Front. Microbiol.">
        <title>High frequency of phylogenetically diverse reductive dehalogenase-homologous genes in deep subseafloor sedimentary metagenomes.</title>
        <authorList>
            <person name="Kawai M."/>
            <person name="Futagami T."/>
            <person name="Toyoda A."/>
            <person name="Takaki Y."/>
            <person name="Nishi S."/>
            <person name="Hori S."/>
            <person name="Arai W."/>
            <person name="Tsubouchi T."/>
            <person name="Morono Y."/>
            <person name="Uchiyama I."/>
            <person name="Ito T."/>
            <person name="Fujiyama A."/>
            <person name="Inagaki F."/>
            <person name="Takami H."/>
        </authorList>
    </citation>
    <scope>NUCLEOTIDE SEQUENCE</scope>
    <source>
        <strain evidence="1">Expedition CK06-06</strain>
    </source>
</reference>
<proteinExistence type="predicted"/>
<comment type="caution">
    <text evidence="1">The sequence shown here is derived from an EMBL/GenBank/DDBJ whole genome shotgun (WGS) entry which is preliminary data.</text>
</comment>